<comment type="caution">
    <text evidence="3">The sequence shown here is derived from an EMBL/GenBank/DDBJ whole genome shotgun (WGS) entry which is preliminary data.</text>
</comment>
<gene>
    <name evidence="3" type="ORF">INT44_000457</name>
</gene>
<dbReference type="OrthoDB" id="5135119at2759"/>
<evidence type="ECO:0000256" key="1">
    <source>
        <dbReference type="ARBA" id="ARBA00022801"/>
    </source>
</evidence>
<keyword evidence="2" id="KW-0732">Signal</keyword>
<dbReference type="Proteomes" id="UP000612746">
    <property type="component" value="Unassembled WGS sequence"/>
</dbReference>
<dbReference type="Gene3D" id="3.40.720.10">
    <property type="entry name" value="Alkaline Phosphatase, subunit A"/>
    <property type="match status" value="1"/>
</dbReference>
<evidence type="ECO:0008006" key="5">
    <source>
        <dbReference type="Google" id="ProtNLM"/>
    </source>
</evidence>
<dbReference type="EMBL" id="JAEPRA010000014">
    <property type="protein sequence ID" value="KAG2175979.1"/>
    <property type="molecule type" value="Genomic_DNA"/>
</dbReference>
<dbReference type="PANTHER" id="PTHR31956">
    <property type="entry name" value="NON-SPECIFIC PHOSPHOLIPASE C4-RELATED"/>
    <property type="match status" value="1"/>
</dbReference>
<dbReference type="PANTHER" id="PTHR31956:SF8">
    <property type="entry name" value="ACID PHOSPHATASE PHOA (AFU_ORTHOLOGUE AFUA_1G03570)"/>
    <property type="match status" value="1"/>
</dbReference>
<dbReference type="InterPro" id="IPR007312">
    <property type="entry name" value="Phosphoesterase"/>
</dbReference>
<accession>A0A8H7PKT2</accession>
<feature type="chain" id="PRO_5034394976" description="Acid phosphatase" evidence="2">
    <location>
        <begin position="23"/>
        <end position="361"/>
    </location>
</feature>
<dbReference type="GO" id="GO:0016788">
    <property type="term" value="F:hydrolase activity, acting on ester bonds"/>
    <property type="evidence" value="ECO:0007669"/>
    <property type="project" value="InterPro"/>
</dbReference>
<keyword evidence="4" id="KW-1185">Reference proteome</keyword>
<dbReference type="AlphaFoldDB" id="A0A8H7PKT2"/>
<feature type="signal peptide" evidence="2">
    <location>
        <begin position="1"/>
        <end position="22"/>
    </location>
</feature>
<keyword evidence="1" id="KW-0378">Hydrolase</keyword>
<reference evidence="3" key="1">
    <citation type="submission" date="2020-12" db="EMBL/GenBank/DDBJ databases">
        <title>Metabolic potential, ecology and presence of endohyphal bacteria is reflected in genomic diversity of Mucoromycotina.</title>
        <authorList>
            <person name="Muszewska A."/>
            <person name="Okrasinska A."/>
            <person name="Steczkiewicz K."/>
            <person name="Drgas O."/>
            <person name="Orlowska M."/>
            <person name="Perlinska-Lenart U."/>
            <person name="Aleksandrzak-Piekarczyk T."/>
            <person name="Szatraj K."/>
            <person name="Zielenkiewicz U."/>
            <person name="Pilsyk S."/>
            <person name="Malc E."/>
            <person name="Mieczkowski P."/>
            <person name="Kruszewska J.S."/>
            <person name="Biernat P."/>
            <person name="Pawlowska J."/>
        </authorList>
    </citation>
    <scope>NUCLEOTIDE SEQUENCE</scope>
    <source>
        <strain evidence="3">WA0000051536</strain>
    </source>
</reference>
<sequence length="361" mass="39125">MVSVKFGLIALSIVLQSTLSQAKVKGKWFDSIGIIMSENEDFLVTMAQPPFISLAANGTLATNYFGLSHVSEQNYVAVLAGWLDANIYRGDGSTPANLNITYPTILDQLLAQGYTVKQYTESYPGGCYQADMYPDDPNTALYYKRHSPFNMISKWRGTPLCESLIGNYDDFATDVANDNLPNYFWIIPNDLHNTHSADTFVDANPWTAVEGPKWLAAAKEANAMFINTWDESRCDNNKYPCDSGKIDQLVASIMWGPMVPKGQNTTKRWDHYSLARTVEENWGLTPLNSTGDGNATAFDFLLPNPAPNASTTSSTPAGKASASSSSAAAASTAKSSSSTIKPTVFGATIAISLLSLSAMLL</sequence>
<evidence type="ECO:0000313" key="4">
    <source>
        <dbReference type="Proteomes" id="UP000612746"/>
    </source>
</evidence>
<organism evidence="3 4">
    <name type="scientific">Umbelopsis vinacea</name>
    <dbReference type="NCBI Taxonomy" id="44442"/>
    <lineage>
        <taxon>Eukaryota</taxon>
        <taxon>Fungi</taxon>
        <taxon>Fungi incertae sedis</taxon>
        <taxon>Mucoromycota</taxon>
        <taxon>Mucoromycotina</taxon>
        <taxon>Umbelopsidomycetes</taxon>
        <taxon>Umbelopsidales</taxon>
        <taxon>Umbelopsidaceae</taxon>
        <taxon>Umbelopsis</taxon>
    </lineage>
</organism>
<protein>
    <recommendedName>
        <fullName evidence="5">Acid phosphatase</fullName>
    </recommendedName>
</protein>
<dbReference type="Pfam" id="PF04185">
    <property type="entry name" value="Phosphoesterase"/>
    <property type="match status" value="1"/>
</dbReference>
<evidence type="ECO:0000313" key="3">
    <source>
        <dbReference type="EMBL" id="KAG2175979.1"/>
    </source>
</evidence>
<proteinExistence type="predicted"/>
<dbReference type="GO" id="GO:0009395">
    <property type="term" value="P:phospholipid catabolic process"/>
    <property type="evidence" value="ECO:0007669"/>
    <property type="project" value="TreeGrafter"/>
</dbReference>
<name>A0A8H7PKT2_9FUNG</name>
<evidence type="ECO:0000256" key="2">
    <source>
        <dbReference type="SAM" id="SignalP"/>
    </source>
</evidence>
<dbReference type="InterPro" id="IPR017850">
    <property type="entry name" value="Alkaline_phosphatase_core_sf"/>
</dbReference>